<dbReference type="InParanoid" id="C3Z4V6"/>
<proteinExistence type="predicted"/>
<feature type="chain" id="PRO_5002936391" evidence="2">
    <location>
        <begin position="20"/>
        <end position="506"/>
    </location>
</feature>
<feature type="signal peptide" evidence="2">
    <location>
        <begin position="1"/>
        <end position="19"/>
    </location>
</feature>
<dbReference type="EMBL" id="GG666582">
    <property type="protein sequence ID" value="EEN52313.1"/>
    <property type="molecule type" value="Genomic_DNA"/>
</dbReference>
<evidence type="ECO:0000313" key="3">
    <source>
        <dbReference type="EMBL" id="EEN52313.1"/>
    </source>
</evidence>
<name>C3Z4V6_BRAFL</name>
<protein>
    <submittedName>
        <fullName evidence="3">Uncharacterized protein</fullName>
    </submittedName>
</protein>
<dbReference type="AlphaFoldDB" id="C3Z4V6"/>
<feature type="region of interest" description="Disordered" evidence="1">
    <location>
        <begin position="301"/>
        <end position="334"/>
    </location>
</feature>
<evidence type="ECO:0000256" key="1">
    <source>
        <dbReference type="SAM" id="MobiDB-lite"/>
    </source>
</evidence>
<feature type="region of interest" description="Disordered" evidence="1">
    <location>
        <begin position="37"/>
        <end position="71"/>
    </location>
</feature>
<organism>
    <name type="scientific">Branchiostoma floridae</name>
    <name type="common">Florida lancelet</name>
    <name type="synonym">Amphioxus</name>
    <dbReference type="NCBI Taxonomy" id="7739"/>
    <lineage>
        <taxon>Eukaryota</taxon>
        <taxon>Metazoa</taxon>
        <taxon>Chordata</taxon>
        <taxon>Cephalochordata</taxon>
        <taxon>Leptocardii</taxon>
        <taxon>Amphioxiformes</taxon>
        <taxon>Branchiostomatidae</taxon>
        <taxon>Branchiostoma</taxon>
    </lineage>
</organism>
<evidence type="ECO:0000256" key="2">
    <source>
        <dbReference type="SAM" id="SignalP"/>
    </source>
</evidence>
<accession>C3Z4V6</accession>
<gene>
    <name evidence="3" type="ORF">BRAFLDRAFT_82096</name>
</gene>
<feature type="compositionally biased region" description="Basic and acidic residues" evidence="1">
    <location>
        <begin position="60"/>
        <end position="71"/>
    </location>
</feature>
<feature type="region of interest" description="Disordered" evidence="1">
    <location>
        <begin position="104"/>
        <end position="264"/>
    </location>
</feature>
<feature type="compositionally biased region" description="Basic residues" evidence="1">
    <location>
        <begin position="148"/>
        <end position="163"/>
    </location>
</feature>
<sequence>MRSIPILLVLLVLVETGYPAILPTEGRLLKTTLDDEAAMPPTEGRLSKTTLDDEAAMPPTEERLSKTTPDDDKLRTLQTSLINERFDEITENMTRLSKRMDDVVSKVTKLERKEKKRSNVDKLMGKKEKKEKKDSPEKKERGKTTFSRLKRPKERLLAHHRKGTLYGKEGQPKGGRGWMMSRANFSRNRKFGSRKTTLIPDKSGERGLGNGKGNRSENMAADVVSKVRTLEGNGKKRSNVEKLMGKKEKKDSPEGKERGRKIFSPLKIPKERLLAHHRKGTLYGKEGQPRGGRGWMMSRANFSRNRKFGSRKTTLIPDKSGERGLRNGKGNRSENMTAGVVSKVRTLEGNGKKRSNVEKLMGKKEKKEKLDSYVMVRPYILRGVLCGLLLCAVVSLGESAPHPYQQDIPSKSKLLTIEDNVEDDDGQQEEIQDQLLRELLETPLSELDSDVLSRGDAVKEAPGAKGDVVKEVPEAKGGVVKEVPGARGGVVKEVPGGRGKAGSMGE</sequence>
<feature type="compositionally biased region" description="Basic and acidic residues" evidence="1">
    <location>
        <begin position="104"/>
        <end position="143"/>
    </location>
</feature>
<feature type="compositionally biased region" description="Basic and acidic residues" evidence="1">
    <location>
        <begin position="238"/>
        <end position="257"/>
    </location>
</feature>
<reference evidence="3" key="1">
    <citation type="journal article" date="2008" name="Nature">
        <title>The amphioxus genome and the evolution of the chordate karyotype.</title>
        <authorList>
            <consortium name="US DOE Joint Genome Institute (JGI-PGF)"/>
            <person name="Putnam N.H."/>
            <person name="Butts T."/>
            <person name="Ferrier D.E.K."/>
            <person name="Furlong R.F."/>
            <person name="Hellsten U."/>
            <person name="Kawashima T."/>
            <person name="Robinson-Rechavi M."/>
            <person name="Shoguchi E."/>
            <person name="Terry A."/>
            <person name="Yu J.-K."/>
            <person name="Benito-Gutierrez E.L."/>
            <person name="Dubchak I."/>
            <person name="Garcia-Fernandez J."/>
            <person name="Gibson-Brown J.J."/>
            <person name="Grigoriev I.V."/>
            <person name="Horton A.C."/>
            <person name="de Jong P.J."/>
            <person name="Jurka J."/>
            <person name="Kapitonov V.V."/>
            <person name="Kohara Y."/>
            <person name="Kuroki Y."/>
            <person name="Lindquist E."/>
            <person name="Lucas S."/>
            <person name="Osoegawa K."/>
            <person name="Pennacchio L.A."/>
            <person name="Salamov A.A."/>
            <person name="Satou Y."/>
            <person name="Sauka-Spengler T."/>
            <person name="Schmutz J."/>
            <person name="Shin-I T."/>
            <person name="Toyoda A."/>
            <person name="Bronner-Fraser M."/>
            <person name="Fujiyama A."/>
            <person name="Holland L.Z."/>
            <person name="Holland P.W.H."/>
            <person name="Satoh N."/>
            <person name="Rokhsar D.S."/>
        </authorList>
    </citation>
    <scope>NUCLEOTIDE SEQUENCE [LARGE SCALE GENOMIC DNA]</scope>
    <source>
        <strain evidence="3">S238N-H82</strain>
        <tissue evidence="3">Testes</tissue>
    </source>
</reference>
<keyword evidence="2" id="KW-0732">Signal</keyword>